<feature type="transmembrane region" description="Helical" evidence="1">
    <location>
        <begin position="66"/>
        <end position="85"/>
    </location>
</feature>
<keyword evidence="1" id="KW-1133">Transmembrane helix</keyword>
<sequence>MEAKRDITIDIMKGIGIIAVLFGHVSQNKLLNVWIYSFHMPLFFFLSGITGYISKKENFFEKKVKSLLIPYFIFSLLTFIYWSLIERKIRSDSFSISSQFWGILISQGGSENHVYNIVMWFLPCLFVTEIIFYLIRKEITQSKLIYVILFIFSILGFILSKYLPIRLPWSIDTMFVGIVFYGIGYLLYNKLINYEKNSEKKILKYLLMFIFLIINFYLALINGRVDMNNGVYSNYLLYFISSFSGIACIYLFSTLINCKILSFLGVNSLIIMCVHEPLKRIIIKILSVITKTDLGLIRNGIISIFICTSIILLCILPLIYMFNKFLPVVVGKNNNLKRKKVHAV</sequence>
<dbReference type="Pfam" id="PF01757">
    <property type="entry name" value="Acyl_transf_3"/>
    <property type="match status" value="1"/>
</dbReference>
<evidence type="ECO:0000313" key="3">
    <source>
        <dbReference type="EMBL" id="GEQ22293.1"/>
    </source>
</evidence>
<feature type="transmembrane region" description="Helical" evidence="1">
    <location>
        <begin position="235"/>
        <end position="253"/>
    </location>
</feature>
<organism evidence="3 4">
    <name type="scientific">Clostridium butyricum</name>
    <dbReference type="NCBI Taxonomy" id="1492"/>
    <lineage>
        <taxon>Bacteria</taxon>
        <taxon>Bacillati</taxon>
        <taxon>Bacillota</taxon>
        <taxon>Clostridia</taxon>
        <taxon>Eubacteriales</taxon>
        <taxon>Clostridiaceae</taxon>
        <taxon>Clostridium</taxon>
    </lineage>
</organism>
<feature type="transmembrane region" description="Helical" evidence="1">
    <location>
        <begin position="117"/>
        <end position="135"/>
    </location>
</feature>
<gene>
    <name evidence="3" type="ORF">CBU02nite_27990</name>
</gene>
<name>A0A512TQB0_CLOBU</name>
<dbReference type="PANTHER" id="PTHR37312:SF1">
    <property type="entry name" value="MEMBRANE-BOUND ACYLTRANSFERASE YKRP-RELATED"/>
    <property type="match status" value="1"/>
</dbReference>
<dbReference type="PANTHER" id="PTHR37312">
    <property type="entry name" value="MEMBRANE-BOUND ACYLTRANSFERASE YKRP-RELATED"/>
    <property type="match status" value="1"/>
</dbReference>
<feature type="transmembrane region" description="Helical" evidence="1">
    <location>
        <begin position="33"/>
        <end position="54"/>
    </location>
</feature>
<dbReference type="Proteomes" id="UP000321089">
    <property type="component" value="Unassembled WGS sequence"/>
</dbReference>
<feature type="transmembrane region" description="Helical" evidence="1">
    <location>
        <begin position="7"/>
        <end position="27"/>
    </location>
</feature>
<evidence type="ECO:0000313" key="4">
    <source>
        <dbReference type="Proteomes" id="UP000321089"/>
    </source>
</evidence>
<reference evidence="3 4" key="1">
    <citation type="submission" date="2019-07" db="EMBL/GenBank/DDBJ databases">
        <title>Whole genome shotgun sequence of Clostridium butyricum NBRC 3858.</title>
        <authorList>
            <person name="Hosoyama A."/>
            <person name="Uohara A."/>
            <person name="Ohji S."/>
            <person name="Ichikawa N."/>
        </authorList>
    </citation>
    <scope>NUCLEOTIDE SEQUENCE [LARGE SCALE GENOMIC DNA]</scope>
    <source>
        <strain evidence="3 4">NBRC 3858</strain>
    </source>
</reference>
<dbReference type="GO" id="GO:0016747">
    <property type="term" value="F:acyltransferase activity, transferring groups other than amino-acyl groups"/>
    <property type="evidence" value="ECO:0007669"/>
    <property type="project" value="InterPro"/>
</dbReference>
<keyword evidence="1" id="KW-0472">Membrane</keyword>
<dbReference type="RefSeq" id="WP_146868848.1">
    <property type="nucleotide sequence ID" value="NZ_BKBC01000044.1"/>
</dbReference>
<evidence type="ECO:0000256" key="1">
    <source>
        <dbReference type="SAM" id="Phobius"/>
    </source>
</evidence>
<dbReference type="InterPro" id="IPR002656">
    <property type="entry name" value="Acyl_transf_3_dom"/>
</dbReference>
<evidence type="ECO:0000259" key="2">
    <source>
        <dbReference type="Pfam" id="PF01757"/>
    </source>
</evidence>
<dbReference type="AlphaFoldDB" id="A0A512TQB0"/>
<feature type="transmembrane region" description="Helical" evidence="1">
    <location>
        <begin position="202"/>
        <end position="223"/>
    </location>
</feature>
<feature type="transmembrane region" description="Helical" evidence="1">
    <location>
        <begin position="169"/>
        <end position="188"/>
    </location>
</feature>
<accession>A0A512TQB0</accession>
<proteinExistence type="predicted"/>
<comment type="caution">
    <text evidence="3">The sequence shown here is derived from an EMBL/GenBank/DDBJ whole genome shotgun (WGS) entry which is preliminary data.</text>
</comment>
<keyword evidence="3" id="KW-0808">Transferase</keyword>
<feature type="transmembrane region" description="Helical" evidence="1">
    <location>
        <begin position="301"/>
        <end position="322"/>
    </location>
</feature>
<feature type="transmembrane region" description="Helical" evidence="1">
    <location>
        <begin position="144"/>
        <end position="163"/>
    </location>
</feature>
<dbReference type="EMBL" id="BKBC01000044">
    <property type="protein sequence ID" value="GEQ22293.1"/>
    <property type="molecule type" value="Genomic_DNA"/>
</dbReference>
<keyword evidence="1" id="KW-0812">Transmembrane</keyword>
<protein>
    <submittedName>
        <fullName evidence="3">O-acetyltransferase</fullName>
    </submittedName>
</protein>
<dbReference type="InterPro" id="IPR052734">
    <property type="entry name" value="Nod_factor_acetyltransferase"/>
</dbReference>
<feature type="domain" description="Acyltransferase 3" evidence="2">
    <location>
        <begin position="8"/>
        <end position="315"/>
    </location>
</feature>